<dbReference type="PROSITE" id="PS50088">
    <property type="entry name" value="ANK_REPEAT"/>
    <property type="match status" value="2"/>
</dbReference>
<dbReference type="PROSITE" id="PS50297">
    <property type="entry name" value="ANK_REP_REGION"/>
    <property type="match status" value="2"/>
</dbReference>
<protein>
    <recommendedName>
        <fullName evidence="12">MYND-type domain-containing protein</fullName>
    </recommendedName>
</protein>
<accession>R7U907</accession>
<reference evidence="13 15" key="2">
    <citation type="journal article" date="2013" name="Nature">
        <title>Insights into bilaterian evolution from three spiralian genomes.</title>
        <authorList>
            <person name="Simakov O."/>
            <person name="Marletaz F."/>
            <person name="Cho S.J."/>
            <person name="Edsinger-Gonzales E."/>
            <person name="Havlak P."/>
            <person name="Hellsten U."/>
            <person name="Kuo D.H."/>
            <person name="Larsson T."/>
            <person name="Lv J."/>
            <person name="Arendt D."/>
            <person name="Savage R."/>
            <person name="Osoegawa K."/>
            <person name="de Jong P."/>
            <person name="Grimwood J."/>
            <person name="Chapman J.A."/>
            <person name="Shapiro H."/>
            <person name="Aerts A."/>
            <person name="Otillar R.P."/>
            <person name="Terry A.Y."/>
            <person name="Boore J.L."/>
            <person name="Grigoriev I.V."/>
            <person name="Lindberg D.R."/>
            <person name="Seaver E.C."/>
            <person name="Weisblat D.A."/>
            <person name="Putnam N.H."/>
            <person name="Rokhsar D.S."/>
        </authorList>
    </citation>
    <scope>NUCLEOTIDE SEQUENCE</scope>
    <source>
        <strain evidence="13 15">I ESC-2004</strain>
    </source>
</reference>
<keyword evidence="5" id="KW-0862">Zinc</keyword>
<evidence type="ECO:0000256" key="1">
    <source>
        <dbReference type="ARBA" id="ARBA00004138"/>
    </source>
</evidence>
<dbReference type="InterPro" id="IPR036770">
    <property type="entry name" value="Ankyrin_rpt-contain_sf"/>
</dbReference>
<keyword evidence="15" id="KW-1185">Reference proteome</keyword>
<name>R7U907_CAPTE</name>
<evidence type="ECO:0000256" key="3">
    <source>
        <dbReference type="ARBA" id="ARBA00022737"/>
    </source>
</evidence>
<dbReference type="AlphaFoldDB" id="R7U907"/>
<dbReference type="GO" id="GO:0008270">
    <property type="term" value="F:zinc ion binding"/>
    <property type="evidence" value="ECO:0007669"/>
    <property type="project" value="UniProtKB-KW"/>
</dbReference>
<dbReference type="FunCoup" id="R7U907">
    <property type="interactions" value="282"/>
</dbReference>
<dbReference type="SUPFAM" id="SSF48403">
    <property type="entry name" value="Ankyrin repeat"/>
    <property type="match status" value="1"/>
</dbReference>
<dbReference type="PROSITE" id="PS50865">
    <property type="entry name" value="ZF_MYND_2"/>
    <property type="match status" value="1"/>
</dbReference>
<evidence type="ECO:0000256" key="5">
    <source>
        <dbReference type="ARBA" id="ARBA00022833"/>
    </source>
</evidence>
<evidence type="ECO:0000313" key="14">
    <source>
        <dbReference type="EnsemblMetazoa" id="CapteP151340"/>
    </source>
</evidence>
<dbReference type="SMART" id="SM00248">
    <property type="entry name" value="ANK"/>
    <property type="match status" value="2"/>
</dbReference>
<dbReference type="Pfam" id="PF01753">
    <property type="entry name" value="zf-MYND"/>
    <property type="match status" value="1"/>
</dbReference>
<evidence type="ECO:0000256" key="2">
    <source>
        <dbReference type="ARBA" id="ARBA00022723"/>
    </source>
</evidence>
<dbReference type="Proteomes" id="UP000014760">
    <property type="component" value="Unassembled WGS sequence"/>
</dbReference>
<feature type="repeat" description="ANK" evidence="9">
    <location>
        <begin position="29"/>
        <end position="61"/>
    </location>
</feature>
<keyword evidence="3" id="KW-0677">Repeat</keyword>
<dbReference type="PANTHER" id="PTHR24150:SF8">
    <property type="entry name" value="ANKYRIN REPEAT AND MYND DOMAIN-CONTAINING PROTEIN 2"/>
    <property type="match status" value="1"/>
</dbReference>
<dbReference type="STRING" id="283909.R7U907"/>
<evidence type="ECO:0000256" key="10">
    <source>
        <dbReference type="PROSITE-ProRule" id="PRU00134"/>
    </source>
</evidence>
<dbReference type="EMBL" id="KB306105">
    <property type="protein sequence ID" value="ELU00182.1"/>
    <property type="molecule type" value="Genomic_DNA"/>
</dbReference>
<evidence type="ECO:0000256" key="11">
    <source>
        <dbReference type="SAM" id="MobiDB-lite"/>
    </source>
</evidence>
<evidence type="ECO:0000313" key="13">
    <source>
        <dbReference type="EMBL" id="ELU00182.1"/>
    </source>
</evidence>
<evidence type="ECO:0000259" key="12">
    <source>
        <dbReference type="PROSITE" id="PS50865"/>
    </source>
</evidence>
<dbReference type="GO" id="GO:0005929">
    <property type="term" value="C:cilium"/>
    <property type="evidence" value="ECO:0007669"/>
    <property type="project" value="UniProtKB-SubCell"/>
</dbReference>
<keyword evidence="4 10" id="KW-0863">Zinc-finger</keyword>
<dbReference type="EMBL" id="AMQN01001851">
    <property type="status" value="NOT_ANNOTATED_CDS"/>
    <property type="molecule type" value="Genomic_DNA"/>
</dbReference>
<reference evidence="14" key="3">
    <citation type="submission" date="2015-06" db="UniProtKB">
        <authorList>
            <consortium name="EnsemblMetazoa"/>
        </authorList>
    </citation>
    <scope>IDENTIFICATION</scope>
</reference>
<feature type="domain" description="MYND-type" evidence="12">
    <location>
        <begin position="301"/>
        <end position="338"/>
    </location>
</feature>
<dbReference type="PANTHER" id="PTHR24150">
    <property type="entry name" value="ANKYRIN REPEAT AND MYND DOMAIN-CONTAINING PROTEIN 2"/>
    <property type="match status" value="1"/>
</dbReference>
<dbReference type="Gene3D" id="1.25.40.20">
    <property type="entry name" value="Ankyrin repeat-containing domain"/>
    <property type="match status" value="1"/>
</dbReference>
<sequence>MEAAQNGNLEEVQRCISIPGVRVDCLDEHGMTPLQHAAYKGRPDIARILLNQGADVNDRNHEHGYTALMFAAISGNTEATRLMLEAGGSTSHVNSVGRTAAQMAGFVGQSQNSSMINNFFSKEDLDEYTVIRGHEKEPKLPGHLVQPLHTLILHSNLHPVFISMYLQEHSDLMADVTKIVRLLDLLCEKMMKQKATNEVMAMKFHYLSAILKQCEKCWKSAGNLNAWIKSLVKGRDEDGFAEQQEKLIRASVRDFPYIESQLMQQMVRSIAPVKIGQSPTALNILSSAVNGQKFATDDESCCTCGQLHAEKKCSVCKMVKYCDQKCQKLHWSTHKKFCKELADDYVKMMKRLKEEQEKEERKKKENEKEKEKTEELTKKLEKIAISPAEG</sequence>
<dbReference type="OrthoDB" id="10257049at2759"/>
<dbReference type="HOGENOM" id="CLU_048951_0_0_1"/>
<dbReference type="InterPro" id="IPR002110">
    <property type="entry name" value="Ankyrin_rpt"/>
</dbReference>
<dbReference type="InterPro" id="IPR052452">
    <property type="entry name" value="Ankyrin-MYND_dom_contain_2"/>
</dbReference>
<feature type="repeat" description="ANK" evidence="9">
    <location>
        <begin position="63"/>
        <end position="95"/>
    </location>
</feature>
<evidence type="ECO:0000256" key="9">
    <source>
        <dbReference type="PROSITE-ProRule" id="PRU00023"/>
    </source>
</evidence>
<feature type="compositionally biased region" description="Basic and acidic residues" evidence="11">
    <location>
        <begin position="354"/>
        <end position="382"/>
    </location>
</feature>
<dbReference type="Gene3D" id="6.10.140.2220">
    <property type="match status" value="1"/>
</dbReference>
<organism evidence="13">
    <name type="scientific">Capitella teleta</name>
    <name type="common">Polychaete worm</name>
    <dbReference type="NCBI Taxonomy" id="283909"/>
    <lineage>
        <taxon>Eukaryota</taxon>
        <taxon>Metazoa</taxon>
        <taxon>Spiralia</taxon>
        <taxon>Lophotrochozoa</taxon>
        <taxon>Annelida</taxon>
        <taxon>Polychaeta</taxon>
        <taxon>Sedentaria</taxon>
        <taxon>Scolecida</taxon>
        <taxon>Capitellidae</taxon>
        <taxon>Capitella</taxon>
    </lineage>
</organism>
<evidence type="ECO:0000313" key="15">
    <source>
        <dbReference type="Proteomes" id="UP000014760"/>
    </source>
</evidence>
<evidence type="ECO:0000256" key="4">
    <source>
        <dbReference type="ARBA" id="ARBA00022771"/>
    </source>
</evidence>
<dbReference type="Pfam" id="PF12796">
    <property type="entry name" value="Ank_2"/>
    <property type="match status" value="1"/>
</dbReference>
<feature type="region of interest" description="Disordered" evidence="11">
    <location>
        <begin position="354"/>
        <end position="390"/>
    </location>
</feature>
<keyword evidence="2" id="KW-0479">Metal-binding</keyword>
<evidence type="ECO:0000256" key="6">
    <source>
        <dbReference type="ARBA" id="ARBA00023043"/>
    </source>
</evidence>
<keyword evidence="7" id="KW-0969">Cilium</keyword>
<dbReference type="SUPFAM" id="SSF144232">
    <property type="entry name" value="HIT/MYND zinc finger-like"/>
    <property type="match status" value="1"/>
</dbReference>
<proteinExistence type="predicted"/>
<reference evidence="15" key="1">
    <citation type="submission" date="2012-12" db="EMBL/GenBank/DDBJ databases">
        <authorList>
            <person name="Hellsten U."/>
            <person name="Grimwood J."/>
            <person name="Chapman J.A."/>
            <person name="Shapiro H."/>
            <person name="Aerts A."/>
            <person name="Otillar R.P."/>
            <person name="Terry A.Y."/>
            <person name="Boore J.L."/>
            <person name="Simakov O."/>
            <person name="Marletaz F."/>
            <person name="Cho S.-J."/>
            <person name="Edsinger-Gonzales E."/>
            <person name="Havlak P."/>
            <person name="Kuo D.-H."/>
            <person name="Larsson T."/>
            <person name="Lv J."/>
            <person name="Arendt D."/>
            <person name="Savage R."/>
            <person name="Osoegawa K."/>
            <person name="de Jong P."/>
            <person name="Lindberg D.R."/>
            <person name="Seaver E.C."/>
            <person name="Weisblat D.A."/>
            <person name="Putnam N.H."/>
            <person name="Grigoriev I.V."/>
            <person name="Rokhsar D.S."/>
        </authorList>
    </citation>
    <scope>NUCLEOTIDE SEQUENCE</scope>
    <source>
        <strain evidence="15">I ESC-2004</strain>
    </source>
</reference>
<keyword evidence="8" id="KW-0966">Cell projection</keyword>
<dbReference type="PROSITE" id="PS01360">
    <property type="entry name" value="ZF_MYND_1"/>
    <property type="match status" value="1"/>
</dbReference>
<evidence type="ECO:0000256" key="7">
    <source>
        <dbReference type="ARBA" id="ARBA00023069"/>
    </source>
</evidence>
<comment type="subcellular location">
    <subcellularLocation>
        <location evidence="1">Cell projection</location>
        <location evidence="1">Cilium</location>
    </subcellularLocation>
</comment>
<gene>
    <name evidence="13" type="ORF">CAPTEDRAFT_151340</name>
</gene>
<evidence type="ECO:0000256" key="8">
    <source>
        <dbReference type="ARBA" id="ARBA00023273"/>
    </source>
</evidence>
<dbReference type="EnsemblMetazoa" id="CapteT151340">
    <property type="protein sequence ID" value="CapteP151340"/>
    <property type="gene ID" value="CapteG151340"/>
</dbReference>
<keyword evidence="6 9" id="KW-0040">ANK repeat</keyword>
<dbReference type="InterPro" id="IPR002893">
    <property type="entry name" value="Znf_MYND"/>
</dbReference>
<dbReference type="OMA" id="EFPFREC"/>